<keyword evidence="4" id="KW-1185">Reference proteome</keyword>
<organism evidence="3 4">
    <name type="scientific">Sesamum alatum</name>
    <dbReference type="NCBI Taxonomy" id="300844"/>
    <lineage>
        <taxon>Eukaryota</taxon>
        <taxon>Viridiplantae</taxon>
        <taxon>Streptophyta</taxon>
        <taxon>Embryophyta</taxon>
        <taxon>Tracheophyta</taxon>
        <taxon>Spermatophyta</taxon>
        <taxon>Magnoliopsida</taxon>
        <taxon>eudicotyledons</taxon>
        <taxon>Gunneridae</taxon>
        <taxon>Pentapetalae</taxon>
        <taxon>asterids</taxon>
        <taxon>lamiids</taxon>
        <taxon>Lamiales</taxon>
        <taxon>Pedaliaceae</taxon>
        <taxon>Sesamum</taxon>
    </lineage>
</organism>
<name>A0AAE2CEI1_9LAMI</name>
<reference evidence="3" key="1">
    <citation type="submission" date="2020-06" db="EMBL/GenBank/DDBJ databases">
        <authorList>
            <person name="Li T."/>
            <person name="Hu X."/>
            <person name="Zhang T."/>
            <person name="Song X."/>
            <person name="Zhang H."/>
            <person name="Dai N."/>
            <person name="Sheng W."/>
            <person name="Hou X."/>
            <person name="Wei L."/>
        </authorList>
    </citation>
    <scope>NUCLEOTIDE SEQUENCE</scope>
    <source>
        <strain evidence="3">3651</strain>
        <tissue evidence="3">Leaf</tissue>
    </source>
</reference>
<dbReference type="Pfam" id="PF14244">
    <property type="entry name" value="Retrotran_gag_3"/>
    <property type="match status" value="1"/>
</dbReference>
<dbReference type="InterPro" id="IPR029472">
    <property type="entry name" value="Copia-like_N"/>
</dbReference>
<evidence type="ECO:0000259" key="2">
    <source>
        <dbReference type="Pfam" id="PF14244"/>
    </source>
</evidence>
<feature type="region of interest" description="Disordered" evidence="1">
    <location>
        <begin position="1"/>
        <end position="23"/>
    </location>
</feature>
<proteinExistence type="predicted"/>
<evidence type="ECO:0000313" key="3">
    <source>
        <dbReference type="EMBL" id="KAK4419226.1"/>
    </source>
</evidence>
<protein>
    <recommendedName>
        <fullName evidence="2">Retrotransposon Copia-like N-terminal domain-containing protein</fullName>
    </recommendedName>
</protein>
<evidence type="ECO:0000313" key="4">
    <source>
        <dbReference type="Proteomes" id="UP001293254"/>
    </source>
</evidence>
<sequence>MASNHAETSAANAPSSRPRREVDVAPSVESSGLPIISSSLTGDNFLVWSRAIKFALGARKKLSFIDGRAIRPNDNSDELNEWIRVDYMVITWILNSISKEIVDAFIYVSSARSLWLELEARYGGSNGPMIYSLEREVSLISQGEMSVTTHFTKTKML</sequence>
<comment type="caution">
    <text evidence="3">The sequence shown here is derived from an EMBL/GenBank/DDBJ whole genome shotgun (WGS) entry which is preliminary data.</text>
</comment>
<dbReference type="PANTHER" id="PTHR37610">
    <property type="entry name" value="CCHC-TYPE DOMAIN-CONTAINING PROTEIN"/>
    <property type="match status" value="1"/>
</dbReference>
<accession>A0AAE2CEI1</accession>
<dbReference type="Proteomes" id="UP001293254">
    <property type="component" value="Unassembled WGS sequence"/>
</dbReference>
<evidence type="ECO:0000256" key="1">
    <source>
        <dbReference type="SAM" id="MobiDB-lite"/>
    </source>
</evidence>
<gene>
    <name evidence="3" type="ORF">Salat_2335400</name>
</gene>
<feature type="compositionally biased region" description="Polar residues" evidence="1">
    <location>
        <begin position="1"/>
        <end position="15"/>
    </location>
</feature>
<dbReference type="EMBL" id="JACGWO010000009">
    <property type="protein sequence ID" value="KAK4419226.1"/>
    <property type="molecule type" value="Genomic_DNA"/>
</dbReference>
<dbReference type="AlphaFoldDB" id="A0AAE2CEI1"/>
<dbReference type="PANTHER" id="PTHR37610:SF40">
    <property type="entry name" value="OS01G0909600 PROTEIN"/>
    <property type="match status" value="1"/>
</dbReference>
<reference evidence="3" key="2">
    <citation type="journal article" date="2024" name="Plant">
        <title>Genomic evolution and insights into agronomic trait innovations of Sesamum species.</title>
        <authorList>
            <person name="Miao H."/>
            <person name="Wang L."/>
            <person name="Qu L."/>
            <person name="Liu H."/>
            <person name="Sun Y."/>
            <person name="Le M."/>
            <person name="Wang Q."/>
            <person name="Wei S."/>
            <person name="Zheng Y."/>
            <person name="Lin W."/>
            <person name="Duan Y."/>
            <person name="Cao H."/>
            <person name="Xiong S."/>
            <person name="Wang X."/>
            <person name="Wei L."/>
            <person name="Li C."/>
            <person name="Ma Q."/>
            <person name="Ju M."/>
            <person name="Zhao R."/>
            <person name="Li G."/>
            <person name="Mu C."/>
            <person name="Tian Q."/>
            <person name="Mei H."/>
            <person name="Zhang T."/>
            <person name="Gao T."/>
            <person name="Zhang H."/>
        </authorList>
    </citation>
    <scope>NUCLEOTIDE SEQUENCE</scope>
    <source>
        <strain evidence="3">3651</strain>
    </source>
</reference>
<feature type="domain" description="Retrotransposon Copia-like N-terminal" evidence="2">
    <location>
        <begin position="29"/>
        <end position="72"/>
    </location>
</feature>